<gene>
    <name evidence="1" type="ORF">B0A55_07269</name>
</gene>
<protein>
    <submittedName>
        <fullName evidence="1">Uncharacterized protein</fullName>
    </submittedName>
</protein>
<organism evidence="1 2">
    <name type="scientific">Friedmanniomyces simplex</name>
    <dbReference type="NCBI Taxonomy" id="329884"/>
    <lineage>
        <taxon>Eukaryota</taxon>
        <taxon>Fungi</taxon>
        <taxon>Dikarya</taxon>
        <taxon>Ascomycota</taxon>
        <taxon>Pezizomycotina</taxon>
        <taxon>Dothideomycetes</taxon>
        <taxon>Dothideomycetidae</taxon>
        <taxon>Mycosphaerellales</taxon>
        <taxon>Teratosphaeriaceae</taxon>
        <taxon>Friedmanniomyces</taxon>
    </lineage>
</organism>
<dbReference type="Proteomes" id="UP000309340">
    <property type="component" value="Unassembled WGS sequence"/>
</dbReference>
<dbReference type="AlphaFoldDB" id="A0A4U0WZZ8"/>
<keyword evidence="2" id="KW-1185">Reference proteome</keyword>
<proteinExistence type="predicted"/>
<accession>A0A4U0WZZ8</accession>
<name>A0A4U0WZZ8_9PEZI</name>
<evidence type="ECO:0000313" key="1">
    <source>
        <dbReference type="EMBL" id="TKA69031.1"/>
    </source>
</evidence>
<evidence type="ECO:0000313" key="2">
    <source>
        <dbReference type="Proteomes" id="UP000309340"/>
    </source>
</evidence>
<dbReference type="EMBL" id="NAJQ01000473">
    <property type="protein sequence ID" value="TKA69031.1"/>
    <property type="molecule type" value="Genomic_DNA"/>
</dbReference>
<dbReference type="OrthoDB" id="3817375at2759"/>
<reference evidence="1 2" key="1">
    <citation type="submission" date="2017-03" db="EMBL/GenBank/DDBJ databases">
        <title>Genomes of endolithic fungi from Antarctica.</title>
        <authorList>
            <person name="Coleine C."/>
            <person name="Masonjones S."/>
            <person name="Stajich J.E."/>
        </authorList>
    </citation>
    <scope>NUCLEOTIDE SEQUENCE [LARGE SCALE GENOMIC DNA]</scope>
    <source>
        <strain evidence="1 2">CCFEE 5184</strain>
    </source>
</reference>
<comment type="caution">
    <text evidence="1">The sequence shown here is derived from an EMBL/GenBank/DDBJ whole genome shotgun (WGS) entry which is preliminary data.</text>
</comment>
<sequence>MPYVATTHHASWEWECVPAVEGGETRKYSLAAPPLPWLVMTAPLFLAEGLNLNPVDEDYDTAARPHNHQEKQINLLNLPHSLSFSKLNQPDPPSTMAPTAFTASLPLASKPGVEYVCTVQSKPGVEYVCTIQSKPGVEYVCAIQSKPGVEYVCAIQSKPGVEYVCSVQSHE</sequence>